<dbReference type="Pfam" id="PF07734">
    <property type="entry name" value="FBA_1"/>
    <property type="match status" value="1"/>
</dbReference>
<dbReference type="PANTHER" id="PTHR31672">
    <property type="entry name" value="BNACNNG10540D PROTEIN"/>
    <property type="match status" value="1"/>
</dbReference>
<dbReference type="Proteomes" id="UP000026961">
    <property type="component" value="Chromosome 3"/>
</dbReference>
<dbReference type="EnsemblPlants" id="OGLUM03G19560.1">
    <property type="protein sequence ID" value="OGLUM03G19560.1"/>
    <property type="gene ID" value="OGLUM03G19560"/>
</dbReference>
<dbReference type="STRING" id="40148.A0A0D9Z7Z3"/>
<dbReference type="InterPro" id="IPR036047">
    <property type="entry name" value="F-box-like_dom_sf"/>
</dbReference>
<feature type="domain" description="F-box" evidence="1">
    <location>
        <begin position="23"/>
        <end position="68"/>
    </location>
</feature>
<accession>A0A0D9Z7Z3</accession>
<dbReference type="InterPro" id="IPR001810">
    <property type="entry name" value="F-box_dom"/>
</dbReference>
<proteinExistence type="predicted"/>
<dbReference type="SMART" id="SM00256">
    <property type="entry name" value="FBOX"/>
    <property type="match status" value="1"/>
</dbReference>
<dbReference type="eggNOG" id="ENOG502SX3H">
    <property type="taxonomic scope" value="Eukaryota"/>
</dbReference>
<dbReference type="HOGENOM" id="CLU_038874_0_0_1"/>
<name>A0A0D9Z7Z3_9ORYZ</name>
<dbReference type="Gene3D" id="1.20.1280.50">
    <property type="match status" value="1"/>
</dbReference>
<dbReference type="InterPro" id="IPR050796">
    <property type="entry name" value="SCF_F-box_component"/>
</dbReference>
<sequence>MVMFRKMPDLPTMDDDDDKMGTHAQVQQLPDELLLEILLRLPPRAIARCLAVCSAWRSAVSAAAFRRAHADRPAAVCKATTTAIDCCDRDAVVLDAFRGRWHRGNVHTTPRSPRGLVFPAAMAPEPDTPWVLDTLVVGSWDGVLCVERGAPLLRGSRWDAGVHHWPKSGRLREYVLWNPLAMTRATVSPPPGRGAVIGGYAHPATMRFHLLHAAGEAARRPGSLGLFVPTVFRVQRVGDGAWREVPLPPLEQQDDHAHAQLQMHGARSVALHGNLHWLVQRGGSAGPGRLQVLVFEPARERFRLMEAPPRRHGEEDDLARSRIVVLSNGKLCAVAVRPATSTMEMWVLDSSSSDAPRRWRLDETISAVTRDGRDLSRAFTSEAQVEAAHGDKEGEEVFVRHDDGRIDAYSLRRRKWTRVCAARPRSGSVGVALLPHRESVADDQPSFGEASRLLDHTIDIDVDDQYLSMNPITLFCY</sequence>
<dbReference type="SUPFAM" id="SSF81383">
    <property type="entry name" value="F-box domain"/>
    <property type="match status" value="1"/>
</dbReference>
<evidence type="ECO:0000313" key="2">
    <source>
        <dbReference type="EnsemblPlants" id="OGLUM03G19560.1"/>
    </source>
</evidence>
<dbReference type="PANTHER" id="PTHR31672:SF2">
    <property type="entry name" value="F-BOX DOMAIN-CONTAINING PROTEIN"/>
    <property type="match status" value="1"/>
</dbReference>
<keyword evidence="3" id="KW-1185">Reference proteome</keyword>
<dbReference type="PROSITE" id="PS50181">
    <property type="entry name" value="FBOX"/>
    <property type="match status" value="1"/>
</dbReference>
<dbReference type="InterPro" id="IPR006527">
    <property type="entry name" value="F-box-assoc_dom_typ1"/>
</dbReference>
<evidence type="ECO:0000313" key="3">
    <source>
        <dbReference type="Proteomes" id="UP000026961"/>
    </source>
</evidence>
<dbReference type="Gramene" id="OGLUM03G19560.1">
    <property type="protein sequence ID" value="OGLUM03G19560.1"/>
    <property type="gene ID" value="OGLUM03G19560"/>
</dbReference>
<dbReference type="AlphaFoldDB" id="A0A0D9Z7Z3"/>
<evidence type="ECO:0000259" key="1">
    <source>
        <dbReference type="PROSITE" id="PS50181"/>
    </source>
</evidence>
<protein>
    <recommendedName>
        <fullName evidence="1">F-box domain-containing protein</fullName>
    </recommendedName>
</protein>
<reference evidence="2" key="2">
    <citation type="submission" date="2018-05" db="EMBL/GenBank/DDBJ databases">
        <title>OgluRS3 (Oryza glumaepatula Reference Sequence Version 3).</title>
        <authorList>
            <person name="Zhang J."/>
            <person name="Kudrna D."/>
            <person name="Lee S."/>
            <person name="Talag J."/>
            <person name="Welchert J."/>
            <person name="Wing R.A."/>
        </authorList>
    </citation>
    <scope>NUCLEOTIDE SEQUENCE [LARGE SCALE GENOMIC DNA]</scope>
</reference>
<organism evidence="2">
    <name type="scientific">Oryza glumipatula</name>
    <dbReference type="NCBI Taxonomy" id="40148"/>
    <lineage>
        <taxon>Eukaryota</taxon>
        <taxon>Viridiplantae</taxon>
        <taxon>Streptophyta</taxon>
        <taxon>Embryophyta</taxon>
        <taxon>Tracheophyta</taxon>
        <taxon>Spermatophyta</taxon>
        <taxon>Magnoliopsida</taxon>
        <taxon>Liliopsida</taxon>
        <taxon>Poales</taxon>
        <taxon>Poaceae</taxon>
        <taxon>BOP clade</taxon>
        <taxon>Oryzoideae</taxon>
        <taxon>Oryzeae</taxon>
        <taxon>Oryzinae</taxon>
        <taxon>Oryza</taxon>
    </lineage>
</organism>
<reference evidence="2" key="1">
    <citation type="submission" date="2015-04" db="UniProtKB">
        <authorList>
            <consortium name="EnsemblPlants"/>
        </authorList>
    </citation>
    <scope>IDENTIFICATION</scope>
</reference>
<dbReference type="Pfam" id="PF12937">
    <property type="entry name" value="F-box-like"/>
    <property type="match status" value="1"/>
</dbReference>